<evidence type="ECO:0000259" key="7">
    <source>
        <dbReference type="Pfam" id="PF08281"/>
    </source>
</evidence>
<organism evidence="8 9">
    <name type="scientific">Granulicella cerasi</name>
    <dbReference type="NCBI Taxonomy" id="741063"/>
    <lineage>
        <taxon>Bacteria</taxon>
        <taxon>Pseudomonadati</taxon>
        <taxon>Acidobacteriota</taxon>
        <taxon>Terriglobia</taxon>
        <taxon>Terriglobales</taxon>
        <taxon>Acidobacteriaceae</taxon>
        <taxon>Granulicella</taxon>
    </lineage>
</organism>
<dbReference type="Proteomes" id="UP001596391">
    <property type="component" value="Unassembled WGS sequence"/>
</dbReference>
<evidence type="ECO:0000256" key="1">
    <source>
        <dbReference type="ARBA" id="ARBA00010641"/>
    </source>
</evidence>
<dbReference type="PANTHER" id="PTHR43133">
    <property type="entry name" value="RNA POLYMERASE ECF-TYPE SIGMA FACTO"/>
    <property type="match status" value="1"/>
</dbReference>
<accession>A0ABW1ZC98</accession>
<dbReference type="InterPro" id="IPR014284">
    <property type="entry name" value="RNA_pol_sigma-70_dom"/>
</dbReference>
<keyword evidence="4" id="KW-0238">DNA-binding</keyword>
<evidence type="ECO:0000313" key="9">
    <source>
        <dbReference type="Proteomes" id="UP001596391"/>
    </source>
</evidence>
<dbReference type="InterPro" id="IPR039425">
    <property type="entry name" value="RNA_pol_sigma-70-like"/>
</dbReference>
<dbReference type="EMBL" id="JBHSWI010000001">
    <property type="protein sequence ID" value="MFC6647116.1"/>
    <property type="molecule type" value="Genomic_DNA"/>
</dbReference>
<keyword evidence="2" id="KW-0805">Transcription regulation</keyword>
<evidence type="ECO:0000256" key="2">
    <source>
        <dbReference type="ARBA" id="ARBA00023015"/>
    </source>
</evidence>
<dbReference type="InterPro" id="IPR013324">
    <property type="entry name" value="RNA_pol_sigma_r3/r4-like"/>
</dbReference>
<dbReference type="InterPro" id="IPR036388">
    <property type="entry name" value="WH-like_DNA-bd_sf"/>
</dbReference>
<dbReference type="Pfam" id="PF08281">
    <property type="entry name" value="Sigma70_r4_2"/>
    <property type="match status" value="1"/>
</dbReference>
<dbReference type="Gene3D" id="1.10.10.10">
    <property type="entry name" value="Winged helix-like DNA-binding domain superfamily/Winged helix DNA-binding domain"/>
    <property type="match status" value="1"/>
</dbReference>
<dbReference type="SUPFAM" id="SSF88659">
    <property type="entry name" value="Sigma3 and sigma4 domains of RNA polymerase sigma factors"/>
    <property type="match status" value="1"/>
</dbReference>
<evidence type="ECO:0000256" key="3">
    <source>
        <dbReference type="ARBA" id="ARBA00023082"/>
    </source>
</evidence>
<feature type="domain" description="RNA polymerase sigma-70 region 2" evidence="6">
    <location>
        <begin position="54"/>
        <end position="119"/>
    </location>
</feature>
<gene>
    <name evidence="8" type="ORF">ACFQBQ_16350</name>
</gene>
<dbReference type="NCBIfam" id="TIGR02937">
    <property type="entry name" value="sigma70-ECF"/>
    <property type="match status" value="1"/>
</dbReference>
<comment type="caution">
    <text evidence="8">The sequence shown here is derived from an EMBL/GenBank/DDBJ whole genome shotgun (WGS) entry which is preliminary data.</text>
</comment>
<evidence type="ECO:0000313" key="8">
    <source>
        <dbReference type="EMBL" id="MFC6647116.1"/>
    </source>
</evidence>
<feature type="domain" description="RNA polymerase sigma factor 70 region 4 type 2" evidence="7">
    <location>
        <begin position="154"/>
        <end position="204"/>
    </location>
</feature>
<evidence type="ECO:0000256" key="5">
    <source>
        <dbReference type="ARBA" id="ARBA00023163"/>
    </source>
</evidence>
<dbReference type="Gene3D" id="1.10.1740.10">
    <property type="match status" value="1"/>
</dbReference>
<dbReference type="InterPro" id="IPR013325">
    <property type="entry name" value="RNA_pol_sigma_r2"/>
</dbReference>
<name>A0ABW1ZC98_9BACT</name>
<dbReference type="RefSeq" id="WP_263370960.1">
    <property type="nucleotide sequence ID" value="NZ_JAGSYD010000002.1"/>
</dbReference>
<dbReference type="SUPFAM" id="SSF88946">
    <property type="entry name" value="Sigma2 domain of RNA polymerase sigma factors"/>
    <property type="match status" value="1"/>
</dbReference>
<protein>
    <submittedName>
        <fullName evidence="8">RNA polymerase sigma factor</fullName>
    </submittedName>
</protein>
<dbReference type="InterPro" id="IPR007627">
    <property type="entry name" value="RNA_pol_sigma70_r2"/>
</dbReference>
<keyword evidence="5" id="KW-0804">Transcription</keyword>
<keyword evidence="3" id="KW-0731">Sigma factor</keyword>
<sequence length="214" mass="24511">MNSESALPLIATLLADLPTELDNVANIKGETDAPADEALLEAVAKRDKDALSVLFRRHGRAVYNVSWRILRDDAEADDLRQETFLYLFQKAYLYDPSKGSASSWIIQVAYHRAIDRRRALISREHYRTKDLDEQSIGSLFARPSTDHIDGKAILERLRGELSSDQQQALELHIFEGYSFKEIAERNAQSIGNVRNHYYRALDRLRSSLFMKKRG</sequence>
<comment type="similarity">
    <text evidence="1">Belongs to the sigma-70 factor family. ECF subfamily.</text>
</comment>
<dbReference type="Pfam" id="PF04542">
    <property type="entry name" value="Sigma70_r2"/>
    <property type="match status" value="1"/>
</dbReference>
<reference evidence="9" key="1">
    <citation type="journal article" date="2019" name="Int. J. Syst. Evol. Microbiol.">
        <title>The Global Catalogue of Microorganisms (GCM) 10K type strain sequencing project: providing services to taxonomists for standard genome sequencing and annotation.</title>
        <authorList>
            <consortium name="The Broad Institute Genomics Platform"/>
            <consortium name="The Broad Institute Genome Sequencing Center for Infectious Disease"/>
            <person name="Wu L."/>
            <person name="Ma J."/>
        </authorList>
    </citation>
    <scope>NUCLEOTIDE SEQUENCE [LARGE SCALE GENOMIC DNA]</scope>
    <source>
        <strain evidence="9">CGMCC 1.16026</strain>
    </source>
</reference>
<proteinExistence type="inferred from homology"/>
<dbReference type="InterPro" id="IPR013249">
    <property type="entry name" value="RNA_pol_sigma70_r4_t2"/>
</dbReference>
<evidence type="ECO:0000259" key="6">
    <source>
        <dbReference type="Pfam" id="PF04542"/>
    </source>
</evidence>
<dbReference type="PANTHER" id="PTHR43133:SF8">
    <property type="entry name" value="RNA POLYMERASE SIGMA FACTOR HI_1459-RELATED"/>
    <property type="match status" value="1"/>
</dbReference>
<evidence type="ECO:0000256" key="4">
    <source>
        <dbReference type="ARBA" id="ARBA00023125"/>
    </source>
</evidence>
<keyword evidence="9" id="KW-1185">Reference proteome</keyword>